<evidence type="ECO:0000256" key="1">
    <source>
        <dbReference type="SAM" id="MobiDB-lite"/>
    </source>
</evidence>
<dbReference type="EMBL" id="KK107119">
    <property type="protein sequence ID" value="EZA58626.1"/>
    <property type="molecule type" value="Genomic_DNA"/>
</dbReference>
<name>A0A026WSL1_OOCBI</name>
<reference evidence="3 4" key="1">
    <citation type="journal article" date="2014" name="Curr. Biol.">
        <title>The genome of the clonal raider ant Cerapachys biroi.</title>
        <authorList>
            <person name="Oxley P.R."/>
            <person name="Ji L."/>
            <person name="Fetter-Pruneda I."/>
            <person name="McKenzie S.K."/>
            <person name="Li C."/>
            <person name="Hu H."/>
            <person name="Zhang G."/>
            <person name="Kronauer D.J."/>
        </authorList>
    </citation>
    <scope>NUCLEOTIDE SEQUENCE [LARGE SCALE GENOMIC DNA]</scope>
</reference>
<evidence type="ECO:0000313" key="4">
    <source>
        <dbReference type="Proteomes" id="UP000053097"/>
    </source>
</evidence>
<organism evidence="3 4">
    <name type="scientific">Ooceraea biroi</name>
    <name type="common">Clonal raider ant</name>
    <name type="synonym">Cerapachys biroi</name>
    <dbReference type="NCBI Taxonomy" id="2015173"/>
    <lineage>
        <taxon>Eukaryota</taxon>
        <taxon>Metazoa</taxon>
        <taxon>Ecdysozoa</taxon>
        <taxon>Arthropoda</taxon>
        <taxon>Hexapoda</taxon>
        <taxon>Insecta</taxon>
        <taxon>Pterygota</taxon>
        <taxon>Neoptera</taxon>
        <taxon>Endopterygota</taxon>
        <taxon>Hymenoptera</taxon>
        <taxon>Apocrita</taxon>
        <taxon>Aculeata</taxon>
        <taxon>Formicoidea</taxon>
        <taxon>Formicidae</taxon>
        <taxon>Dorylinae</taxon>
        <taxon>Ooceraea</taxon>
    </lineage>
</organism>
<keyword evidence="4" id="KW-1185">Reference proteome</keyword>
<gene>
    <name evidence="3" type="ORF">X777_14795</name>
</gene>
<feature type="compositionally biased region" description="Basic and acidic residues" evidence="1">
    <location>
        <begin position="102"/>
        <end position="111"/>
    </location>
</feature>
<accession>A0A026WSL1</accession>
<proteinExistence type="predicted"/>
<sequence>MRMHDRLTEYDRMLMLRWNVMRLLLLMMVMGEVVVPSSLRRHAHRRRGPPLCKLSLEACCLTRFTLISTLFPHVLRESPQTGQCALDGRETEKGRASAKISRSREKFPRKR</sequence>
<feature type="transmembrane region" description="Helical" evidence="2">
    <location>
        <begin position="20"/>
        <end position="39"/>
    </location>
</feature>
<dbReference type="Proteomes" id="UP000053097">
    <property type="component" value="Unassembled WGS sequence"/>
</dbReference>
<protein>
    <submittedName>
        <fullName evidence="3">Uncharacterized protein</fullName>
    </submittedName>
</protein>
<evidence type="ECO:0000313" key="3">
    <source>
        <dbReference type="EMBL" id="EZA58626.1"/>
    </source>
</evidence>
<keyword evidence="2" id="KW-0812">Transmembrane</keyword>
<keyword evidence="2" id="KW-0472">Membrane</keyword>
<keyword evidence="2" id="KW-1133">Transmembrane helix</keyword>
<dbReference type="AlphaFoldDB" id="A0A026WSL1"/>
<feature type="region of interest" description="Disordered" evidence="1">
    <location>
        <begin position="82"/>
        <end position="111"/>
    </location>
</feature>
<evidence type="ECO:0000256" key="2">
    <source>
        <dbReference type="SAM" id="Phobius"/>
    </source>
</evidence>